<keyword evidence="4 10" id="KW-0812">Transmembrane</keyword>
<evidence type="ECO:0000313" key="12">
    <source>
        <dbReference type="Proteomes" id="UP001168821"/>
    </source>
</evidence>
<comment type="caution">
    <text evidence="11">The sequence shown here is derived from an EMBL/GenBank/DDBJ whole genome shotgun (WGS) entry which is preliminary data.</text>
</comment>
<feature type="transmembrane region" description="Helical" evidence="10">
    <location>
        <begin position="256"/>
        <end position="275"/>
    </location>
</feature>
<feature type="transmembrane region" description="Helical" evidence="10">
    <location>
        <begin position="34"/>
        <end position="54"/>
    </location>
</feature>
<keyword evidence="12" id="KW-1185">Reference proteome</keyword>
<dbReference type="PANTHER" id="PTHR21137">
    <property type="entry name" value="ODORANT RECEPTOR"/>
    <property type="match status" value="1"/>
</dbReference>
<evidence type="ECO:0000256" key="8">
    <source>
        <dbReference type="ARBA" id="ARBA00023170"/>
    </source>
</evidence>
<gene>
    <name evidence="11" type="ORF">Zmor_008277</name>
</gene>
<dbReference type="AlphaFoldDB" id="A0AA38J3V7"/>
<dbReference type="GO" id="GO:0007165">
    <property type="term" value="P:signal transduction"/>
    <property type="evidence" value="ECO:0007669"/>
    <property type="project" value="UniProtKB-KW"/>
</dbReference>
<feature type="transmembrane region" description="Helical" evidence="10">
    <location>
        <begin position="66"/>
        <end position="85"/>
    </location>
</feature>
<dbReference type="PANTHER" id="PTHR21137:SF35">
    <property type="entry name" value="ODORANT RECEPTOR 19A-RELATED"/>
    <property type="match status" value="1"/>
</dbReference>
<accession>A0AA38J3V7</accession>
<feature type="transmembrane region" description="Helical" evidence="10">
    <location>
        <begin position="460"/>
        <end position="481"/>
    </location>
</feature>
<feature type="transmembrane region" description="Helical" evidence="10">
    <location>
        <begin position="551"/>
        <end position="571"/>
    </location>
</feature>
<dbReference type="GO" id="GO:0004984">
    <property type="term" value="F:olfactory receptor activity"/>
    <property type="evidence" value="ECO:0007669"/>
    <property type="project" value="InterPro"/>
</dbReference>
<dbReference type="EMBL" id="JALNTZ010000002">
    <property type="protein sequence ID" value="KAJ3664079.1"/>
    <property type="molecule type" value="Genomic_DNA"/>
</dbReference>
<evidence type="ECO:0000256" key="7">
    <source>
        <dbReference type="ARBA" id="ARBA00023136"/>
    </source>
</evidence>
<dbReference type="GO" id="GO:0005886">
    <property type="term" value="C:plasma membrane"/>
    <property type="evidence" value="ECO:0007669"/>
    <property type="project" value="UniProtKB-SubCell"/>
</dbReference>
<dbReference type="InterPro" id="IPR004117">
    <property type="entry name" value="7tm6_olfct_rcpt"/>
</dbReference>
<keyword evidence="8" id="KW-0675">Receptor</keyword>
<feature type="transmembrane region" description="Helical" evidence="10">
    <location>
        <begin position="583"/>
        <end position="604"/>
    </location>
</feature>
<evidence type="ECO:0000256" key="10">
    <source>
        <dbReference type="SAM" id="Phobius"/>
    </source>
</evidence>
<comment type="subcellular location">
    <subcellularLocation>
        <location evidence="1">Cell membrane</location>
        <topology evidence="1">Multi-pass membrane protein</topology>
    </subcellularLocation>
</comment>
<dbReference type="Proteomes" id="UP001168821">
    <property type="component" value="Unassembled WGS sequence"/>
</dbReference>
<evidence type="ECO:0008006" key="13">
    <source>
        <dbReference type="Google" id="ProtNLM"/>
    </source>
</evidence>
<evidence type="ECO:0000256" key="2">
    <source>
        <dbReference type="ARBA" id="ARBA00022475"/>
    </source>
</evidence>
<evidence type="ECO:0000256" key="5">
    <source>
        <dbReference type="ARBA" id="ARBA00022725"/>
    </source>
</evidence>
<evidence type="ECO:0000256" key="9">
    <source>
        <dbReference type="ARBA" id="ARBA00023224"/>
    </source>
</evidence>
<feature type="transmembrane region" description="Helical" evidence="10">
    <location>
        <begin position="174"/>
        <end position="193"/>
    </location>
</feature>
<name>A0AA38J3V7_9CUCU</name>
<feature type="transmembrane region" description="Helical" evidence="10">
    <location>
        <begin position="409"/>
        <end position="431"/>
    </location>
</feature>
<keyword evidence="2" id="KW-1003">Cell membrane</keyword>
<keyword evidence="5" id="KW-0552">Olfaction</keyword>
<keyword evidence="7 10" id="KW-0472">Membrane</keyword>
<feature type="transmembrane region" description="Helical" evidence="10">
    <location>
        <begin position="287"/>
        <end position="307"/>
    </location>
</feature>
<evidence type="ECO:0000256" key="6">
    <source>
        <dbReference type="ARBA" id="ARBA00022989"/>
    </source>
</evidence>
<evidence type="ECO:0000313" key="11">
    <source>
        <dbReference type="EMBL" id="KAJ3664079.1"/>
    </source>
</evidence>
<sequence length="660" mass="77853">MQFTSGKPVFDNLALKVSRLVAIKVLQNRYLQNFFLTYSIVLSLYVLFQTYLFLHEFDLNYLLKYGASYFMAFYLLLCLVCIPFTRKIIKMIEEKVQPKNLDQVLSRQAEARIKRETVYFLCYMFLHLASVLIITVEFILPCENDEDFMFVFHIFRKYFPVWKSVLSIVCRPGFLVGCITGVFPIYNIIYGYLSIKFVFEAVRDQIENIHKGYEKGQHLRFDEVFHKTIKDRLLRCFKQYIHISLGREVEKRNKNFLFPFKIGGIFMMISIVIYAFSLENFWTNPQLNRLCSLAICSFLTLAGLAAVGQATEDLTNGLFDALMMVPWYQWNQSNKKMYHMLLISTLKPFKIKYSENISLNYELAVEILYCLMSLSFLLKMLKNFDDEFVQMEANHVLSKETEKKIKQTALQTLLCLTIHSFVAIFTTGQFIMPQQGDENFFCVNHLLTKYSLNYKKIWEFVLRPCFVITFVPGAIPLYQLIYCFTKIRFATYVLNDQIENINSGYEKLQHLNADPTFHKVVRNRLVRSLKFHCRLTSVVRKFEKQIHVAMFLFKIGGLLVWIGVVFYAFSLDDFWNNTQLKRLFSVTIMSFLTIFGLASCGQSFEDLSKEIFDRLVAVQWYQWNESNKKIYLTFLTGTMKPFRFRYSENYNLTTISQWSL</sequence>
<keyword evidence="9" id="KW-0807">Transducer</keyword>
<reference evidence="11" key="1">
    <citation type="journal article" date="2023" name="G3 (Bethesda)">
        <title>Whole genome assemblies of Zophobas morio and Tenebrio molitor.</title>
        <authorList>
            <person name="Kaur S."/>
            <person name="Stinson S.A."/>
            <person name="diCenzo G.C."/>
        </authorList>
    </citation>
    <scope>NUCLEOTIDE SEQUENCE</scope>
    <source>
        <strain evidence="11">QUZm001</strain>
    </source>
</reference>
<keyword evidence="3" id="KW-0716">Sensory transduction</keyword>
<evidence type="ECO:0000256" key="1">
    <source>
        <dbReference type="ARBA" id="ARBA00004651"/>
    </source>
</evidence>
<protein>
    <recommendedName>
        <fullName evidence="13">Odorant receptor</fullName>
    </recommendedName>
</protein>
<dbReference type="GO" id="GO:0005549">
    <property type="term" value="F:odorant binding"/>
    <property type="evidence" value="ECO:0007669"/>
    <property type="project" value="InterPro"/>
</dbReference>
<proteinExistence type="predicted"/>
<organism evidence="11 12">
    <name type="scientific">Zophobas morio</name>
    <dbReference type="NCBI Taxonomy" id="2755281"/>
    <lineage>
        <taxon>Eukaryota</taxon>
        <taxon>Metazoa</taxon>
        <taxon>Ecdysozoa</taxon>
        <taxon>Arthropoda</taxon>
        <taxon>Hexapoda</taxon>
        <taxon>Insecta</taxon>
        <taxon>Pterygota</taxon>
        <taxon>Neoptera</taxon>
        <taxon>Endopterygota</taxon>
        <taxon>Coleoptera</taxon>
        <taxon>Polyphaga</taxon>
        <taxon>Cucujiformia</taxon>
        <taxon>Tenebrionidae</taxon>
        <taxon>Zophobas</taxon>
    </lineage>
</organism>
<evidence type="ECO:0000256" key="4">
    <source>
        <dbReference type="ARBA" id="ARBA00022692"/>
    </source>
</evidence>
<keyword evidence="6 10" id="KW-1133">Transmembrane helix</keyword>
<feature type="transmembrane region" description="Helical" evidence="10">
    <location>
        <begin position="117"/>
        <end position="140"/>
    </location>
</feature>
<evidence type="ECO:0000256" key="3">
    <source>
        <dbReference type="ARBA" id="ARBA00022606"/>
    </source>
</evidence>